<dbReference type="NCBIfam" id="TIGR00199">
    <property type="entry name" value="PncC_domain"/>
    <property type="match status" value="1"/>
</dbReference>
<sequence length="216" mass="21017">MVADRGAERTPTPAPTSSAGAELVALLTAAGQTLACAESLTAGLVAATVADTPGASAVLRGGVVAYAAELKTLLLDVPAALVSQVGTVDPQVALAMAEGARRRLGATWGLATTGVAGPGPAEGKPAGTVHVAVAGPAGTVTRALRLNGSRAQIRAGTVEAVLRLAVEQAGATGATPAPPAEARGTVALATGPEADRDPTDPTQRPEGGRDGDTPAT</sequence>
<dbReference type="InterPro" id="IPR036653">
    <property type="entry name" value="CinA-like_C"/>
</dbReference>
<dbReference type="SUPFAM" id="SSF142433">
    <property type="entry name" value="CinA-like"/>
    <property type="match status" value="1"/>
</dbReference>
<accession>A0ABP9J7N7</accession>
<evidence type="ECO:0000313" key="3">
    <source>
        <dbReference type="EMBL" id="GAA5023289.1"/>
    </source>
</evidence>
<keyword evidence="4" id="KW-1185">Reference proteome</keyword>
<evidence type="ECO:0000256" key="1">
    <source>
        <dbReference type="SAM" id="MobiDB-lite"/>
    </source>
</evidence>
<feature type="domain" description="CinA C-terminal" evidence="2">
    <location>
        <begin position="21"/>
        <end position="165"/>
    </location>
</feature>
<proteinExistence type="predicted"/>
<organism evidence="3 4">
    <name type="scientific">Terrabacter aeriphilus</name>
    <dbReference type="NCBI Taxonomy" id="515662"/>
    <lineage>
        <taxon>Bacteria</taxon>
        <taxon>Bacillati</taxon>
        <taxon>Actinomycetota</taxon>
        <taxon>Actinomycetes</taxon>
        <taxon>Micrococcales</taxon>
        <taxon>Intrasporangiaceae</taxon>
        <taxon>Terrabacter</taxon>
    </lineage>
</organism>
<gene>
    <name evidence="3" type="ORF">GCM10023258_14470</name>
</gene>
<reference evidence="4" key="1">
    <citation type="journal article" date="2019" name="Int. J. Syst. Evol. Microbiol.">
        <title>The Global Catalogue of Microorganisms (GCM) 10K type strain sequencing project: providing services to taxonomists for standard genome sequencing and annotation.</title>
        <authorList>
            <consortium name="The Broad Institute Genomics Platform"/>
            <consortium name="The Broad Institute Genome Sequencing Center for Infectious Disease"/>
            <person name="Wu L."/>
            <person name="Ma J."/>
        </authorList>
    </citation>
    <scope>NUCLEOTIDE SEQUENCE [LARGE SCALE GENOMIC DNA]</scope>
    <source>
        <strain evidence="4">JCM 17687</strain>
    </source>
</reference>
<feature type="region of interest" description="Disordered" evidence="1">
    <location>
        <begin position="170"/>
        <end position="216"/>
    </location>
</feature>
<comment type="caution">
    <text evidence="3">The sequence shown here is derived from an EMBL/GenBank/DDBJ whole genome shotgun (WGS) entry which is preliminary data.</text>
</comment>
<dbReference type="EMBL" id="BAABIW010000010">
    <property type="protein sequence ID" value="GAA5023289.1"/>
    <property type="molecule type" value="Genomic_DNA"/>
</dbReference>
<dbReference type="Proteomes" id="UP001500427">
    <property type="component" value="Unassembled WGS sequence"/>
</dbReference>
<dbReference type="Gene3D" id="3.90.950.20">
    <property type="entry name" value="CinA-like"/>
    <property type="match status" value="1"/>
</dbReference>
<protein>
    <recommendedName>
        <fullName evidence="2">CinA C-terminal domain-containing protein</fullName>
    </recommendedName>
</protein>
<feature type="compositionally biased region" description="Basic and acidic residues" evidence="1">
    <location>
        <begin position="206"/>
        <end position="216"/>
    </location>
</feature>
<evidence type="ECO:0000259" key="2">
    <source>
        <dbReference type="Pfam" id="PF02464"/>
    </source>
</evidence>
<dbReference type="InterPro" id="IPR008136">
    <property type="entry name" value="CinA_C"/>
</dbReference>
<evidence type="ECO:0000313" key="4">
    <source>
        <dbReference type="Proteomes" id="UP001500427"/>
    </source>
</evidence>
<feature type="compositionally biased region" description="Low complexity" evidence="1">
    <location>
        <begin position="170"/>
        <end position="185"/>
    </location>
</feature>
<name>A0ABP9J7N7_9MICO</name>
<dbReference type="RefSeq" id="WP_345506791.1">
    <property type="nucleotide sequence ID" value="NZ_BAABIW010000010.1"/>
</dbReference>
<dbReference type="Pfam" id="PF02464">
    <property type="entry name" value="CinA"/>
    <property type="match status" value="1"/>
</dbReference>